<evidence type="ECO:0000256" key="2">
    <source>
        <dbReference type="ARBA" id="ARBA00005695"/>
    </source>
</evidence>
<dbReference type="GO" id="GO:0030313">
    <property type="term" value="C:cell envelope"/>
    <property type="evidence" value="ECO:0007669"/>
    <property type="project" value="UniProtKB-SubCell"/>
</dbReference>
<keyword evidence="3" id="KW-0813">Transport</keyword>
<dbReference type="InterPro" id="IPR000914">
    <property type="entry name" value="SBP_5_dom"/>
</dbReference>
<dbReference type="GO" id="GO:0015833">
    <property type="term" value="P:peptide transport"/>
    <property type="evidence" value="ECO:0007669"/>
    <property type="project" value="TreeGrafter"/>
</dbReference>
<dbReference type="PROSITE" id="PS51318">
    <property type="entry name" value="TAT"/>
    <property type="match status" value="1"/>
</dbReference>
<feature type="chain" id="PRO_5039408147" evidence="5">
    <location>
        <begin position="20"/>
        <end position="542"/>
    </location>
</feature>
<dbReference type="Gene3D" id="3.90.76.10">
    <property type="entry name" value="Dipeptide-binding Protein, Domain 1"/>
    <property type="match status" value="1"/>
</dbReference>
<dbReference type="STRING" id="1393034.HMPREF3192_00068"/>
<evidence type="ECO:0000256" key="1">
    <source>
        <dbReference type="ARBA" id="ARBA00004196"/>
    </source>
</evidence>
<name>A0A133XXM5_9ACTN</name>
<dbReference type="PATRIC" id="fig|1393034.3.peg.64"/>
<organism evidence="7 8">
    <name type="scientific">Atopobium deltae</name>
    <dbReference type="NCBI Taxonomy" id="1393034"/>
    <lineage>
        <taxon>Bacteria</taxon>
        <taxon>Bacillati</taxon>
        <taxon>Actinomycetota</taxon>
        <taxon>Coriobacteriia</taxon>
        <taxon>Coriobacteriales</taxon>
        <taxon>Atopobiaceae</taxon>
        <taxon>Atopobium</taxon>
    </lineage>
</organism>
<dbReference type="Gene3D" id="3.40.190.10">
    <property type="entry name" value="Periplasmic binding protein-like II"/>
    <property type="match status" value="1"/>
</dbReference>
<comment type="similarity">
    <text evidence="2">Belongs to the bacterial solute-binding protein 5 family.</text>
</comment>
<dbReference type="SUPFAM" id="SSF53850">
    <property type="entry name" value="Periplasmic binding protein-like II"/>
    <property type="match status" value="1"/>
</dbReference>
<proteinExistence type="inferred from homology"/>
<evidence type="ECO:0000259" key="6">
    <source>
        <dbReference type="Pfam" id="PF00496"/>
    </source>
</evidence>
<evidence type="ECO:0000313" key="8">
    <source>
        <dbReference type="Proteomes" id="UP000070675"/>
    </source>
</evidence>
<comment type="caution">
    <text evidence="7">The sequence shown here is derived from an EMBL/GenBank/DDBJ whole genome shotgun (WGS) entry which is preliminary data.</text>
</comment>
<keyword evidence="8" id="KW-1185">Reference proteome</keyword>
<feature type="signal peptide" evidence="5">
    <location>
        <begin position="1"/>
        <end position="19"/>
    </location>
</feature>
<dbReference type="RefSeq" id="WP_066304343.1">
    <property type="nucleotide sequence ID" value="NZ_KQ959483.1"/>
</dbReference>
<dbReference type="InterPro" id="IPR030678">
    <property type="entry name" value="Peptide/Ni-bd"/>
</dbReference>
<evidence type="ECO:0000256" key="3">
    <source>
        <dbReference type="ARBA" id="ARBA00022448"/>
    </source>
</evidence>
<evidence type="ECO:0000256" key="4">
    <source>
        <dbReference type="ARBA" id="ARBA00022729"/>
    </source>
</evidence>
<gene>
    <name evidence="7" type="ORF">HMPREF3192_00068</name>
</gene>
<dbReference type="PANTHER" id="PTHR30290:SF10">
    <property type="entry name" value="PERIPLASMIC OLIGOPEPTIDE-BINDING PROTEIN-RELATED"/>
    <property type="match status" value="1"/>
</dbReference>
<dbReference type="GO" id="GO:0043190">
    <property type="term" value="C:ATP-binding cassette (ABC) transporter complex"/>
    <property type="evidence" value="ECO:0007669"/>
    <property type="project" value="InterPro"/>
</dbReference>
<sequence length="542" mass="59958">MFKKSFSRRDFFKVAAATAATATAVNTVGCAGGGSNNAAKKKILKFGQANAKLGLDMQKSTSSGSSSIADSVCESLLRWTEENKLVPVLLTKVPTFESDGVTLKCELKPNVKFHDGSKLTAKDVKYTFERMFTPKTGAKSTYMYDIIKGAPEMLAGKATELEGLTIQDDTHFTFTLSSPMVAFVSNLGISYGHIFPKDACEKAAEKWGTGTNLIGTGKYKVKSNDDTTEVVLEKFADYHDGTPALDEVHYVFYDDLNTKMLAFKNGDIDMCELDATQYAQYSKDPEVKDLIKNFSQLGVQFINLNLKDGFGLTDKRVRQALSLAINRQELIDTLLSGNATIASGWLAPQTPGYDKSAPAFEYNPEKAKALLKEAGVSNLKLSAKVRSGINEKQLIAVQSYWKTIGVTLDIQKQDAGVWASDWAAGNLQVTALGWFPLYADGDNHLYSYFYSRSATKKSSFYNNPEFDKLVSEARVNLDEKKRAELYKQADNLLTREDYATLPLYWPKGSFVAKDYVLNVKVGNLIYHTIDIDIDTTKDDYKG</sequence>
<feature type="domain" description="Solute-binding protein family 5" evidence="6">
    <location>
        <begin position="84"/>
        <end position="453"/>
    </location>
</feature>
<evidence type="ECO:0000313" key="7">
    <source>
        <dbReference type="EMBL" id="KXB35663.1"/>
    </source>
</evidence>
<dbReference type="PIRSF" id="PIRSF002741">
    <property type="entry name" value="MppA"/>
    <property type="match status" value="1"/>
</dbReference>
<dbReference type="PANTHER" id="PTHR30290">
    <property type="entry name" value="PERIPLASMIC BINDING COMPONENT OF ABC TRANSPORTER"/>
    <property type="match status" value="1"/>
</dbReference>
<accession>A0A133XXM5</accession>
<reference evidence="8" key="1">
    <citation type="submission" date="2016-01" db="EMBL/GenBank/DDBJ databases">
        <authorList>
            <person name="Mitreva M."/>
            <person name="Pepin K.H."/>
            <person name="Mihindukulasuriya K.A."/>
            <person name="Fulton R."/>
            <person name="Fronick C."/>
            <person name="O'Laughlin M."/>
            <person name="Miner T."/>
            <person name="Herter B."/>
            <person name="Rosa B.A."/>
            <person name="Cordes M."/>
            <person name="Tomlinson C."/>
            <person name="Wollam A."/>
            <person name="Palsikar V.B."/>
            <person name="Mardis E.R."/>
            <person name="Wilson R.K."/>
        </authorList>
    </citation>
    <scope>NUCLEOTIDE SEQUENCE [LARGE SCALE GENOMIC DNA]</scope>
    <source>
        <strain evidence="8">DNF00019</strain>
    </source>
</reference>
<dbReference type="InterPro" id="IPR039424">
    <property type="entry name" value="SBP_5"/>
</dbReference>
<protein>
    <submittedName>
        <fullName evidence="7">Tat pathway signal sequence domain protein</fullName>
    </submittedName>
</protein>
<dbReference type="EMBL" id="LSCR01000001">
    <property type="protein sequence ID" value="KXB35663.1"/>
    <property type="molecule type" value="Genomic_DNA"/>
</dbReference>
<dbReference type="OrthoDB" id="9046151at2"/>
<dbReference type="AlphaFoldDB" id="A0A133XXM5"/>
<dbReference type="CDD" id="cd00995">
    <property type="entry name" value="PBP2_NikA_DppA_OppA_like"/>
    <property type="match status" value="1"/>
</dbReference>
<keyword evidence="4 5" id="KW-0732">Signal</keyword>
<evidence type="ECO:0000256" key="5">
    <source>
        <dbReference type="SAM" id="SignalP"/>
    </source>
</evidence>
<dbReference type="GO" id="GO:1904680">
    <property type="term" value="F:peptide transmembrane transporter activity"/>
    <property type="evidence" value="ECO:0007669"/>
    <property type="project" value="TreeGrafter"/>
</dbReference>
<dbReference type="GO" id="GO:0042597">
    <property type="term" value="C:periplasmic space"/>
    <property type="evidence" value="ECO:0007669"/>
    <property type="project" value="UniProtKB-ARBA"/>
</dbReference>
<dbReference type="Gene3D" id="3.10.105.10">
    <property type="entry name" value="Dipeptide-binding Protein, Domain 3"/>
    <property type="match status" value="1"/>
</dbReference>
<dbReference type="Pfam" id="PF00496">
    <property type="entry name" value="SBP_bac_5"/>
    <property type="match status" value="1"/>
</dbReference>
<dbReference type="Proteomes" id="UP000070675">
    <property type="component" value="Unassembled WGS sequence"/>
</dbReference>
<comment type="subcellular location">
    <subcellularLocation>
        <location evidence="1">Cell envelope</location>
    </subcellularLocation>
</comment>
<dbReference type="InterPro" id="IPR006311">
    <property type="entry name" value="TAT_signal"/>
</dbReference>